<protein>
    <submittedName>
        <fullName evidence="1">39S ribosomal protein L22, mitochondrial</fullName>
    </submittedName>
</protein>
<accession>A0ACC1LW69</accession>
<keyword evidence="1" id="KW-0689">Ribosomal protein</keyword>
<keyword evidence="1" id="KW-0687">Ribonucleoprotein</keyword>
<evidence type="ECO:0000313" key="2">
    <source>
        <dbReference type="Proteomes" id="UP001139981"/>
    </source>
</evidence>
<dbReference type="EMBL" id="JANBVB010002179">
    <property type="protein sequence ID" value="KAJ2887656.1"/>
    <property type="molecule type" value="Genomic_DNA"/>
</dbReference>
<proteinExistence type="predicted"/>
<comment type="caution">
    <text evidence="1">The sequence shown here is derived from an EMBL/GenBank/DDBJ whole genome shotgun (WGS) entry which is preliminary data.</text>
</comment>
<reference evidence="1" key="1">
    <citation type="submission" date="2022-07" db="EMBL/GenBank/DDBJ databases">
        <title>Phylogenomic reconstructions and comparative analyses of Kickxellomycotina fungi.</title>
        <authorList>
            <person name="Reynolds N.K."/>
            <person name="Stajich J.E."/>
            <person name="Barry K."/>
            <person name="Grigoriev I.V."/>
            <person name="Crous P."/>
            <person name="Smith M.E."/>
        </authorList>
    </citation>
    <scope>NUCLEOTIDE SEQUENCE</scope>
    <source>
        <strain evidence="1">CBS 190363</strain>
    </source>
</reference>
<evidence type="ECO:0000313" key="1">
    <source>
        <dbReference type="EMBL" id="KAJ2887656.1"/>
    </source>
</evidence>
<organism evidence="1 2">
    <name type="scientific">Coemansia aciculifera</name>
    <dbReference type="NCBI Taxonomy" id="417176"/>
    <lineage>
        <taxon>Eukaryota</taxon>
        <taxon>Fungi</taxon>
        <taxon>Fungi incertae sedis</taxon>
        <taxon>Zoopagomycota</taxon>
        <taxon>Kickxellomycotina</taxon>
        <taxon>Kickxellomycetes</taxon>
        <taxon>Kickxellales</taxon>
        <taxon>Kickxellaceae</taxon>
        <taxon>Coemansia</taxon>
    </lineage>
</organism>
<dbReference type="Proteomes" id="UP001139981">
    <property type="component" value="Unassembled WGS sequence"/>
</dbReference>
<name>A0ACC1LW69_9FUNG</name>
<keyword evidence="2" id="KW-1185">Reference proteome</keyword>
<gene>
    <name evidence="1" type="primary">mrpl22</name>
    <name evidence="1" type="ORF">IWW38_005093</name>
</gene>
<sequence>MIGNQITGLPMTEAIRQMQFSSKKAATRIKHSLVWARKNAMFQKEMNPDNMFIKLARVGKGKYRKRLDPKARGRYGIIRVPYAHMKYVVWEKQKDEVPVGRNAEERALLAGGNALPRRDVKGFKLYNKAWMPLNERKPVINPKPYYNW</sequence>